<dbReference type="EMBL" id="JAGQLG010000201">
    <property type="protein sequence ID" value="MCA9382672.1"/>
    <property type="molecule type" value="Genomic_DNA"/>
</dbReference>
<evidence type="ECO:0000313" key="1">
    <source>
        <dbReference type="EMBL" id="MCA9382672.1"/>
    </source>
</evidence>
<dbReference type="Proteomes" id="UP000782843">
    <property type="component" value="Unassembled WGS sequence"/>
</dbReference>
<accession>A0A955L461</accession>
<evidence type="ECO:0000313" key="2">
    <source>
        <dbReference type="Proteomes" id="UP000782843"/>
    </source>
</evidence>
<reference evidence="1" key="2">
    <citation type="journal article" date="2021" name="Microbiome">
        <title>Successional dynamics and alternative stable states in a saline activated sludge microbial community over 9 years.</title>
        <authorList>
            <person name="Wang Y."/>
            <person name="Ye J."/>
            <person name="Ju F."/>
            <person name="Liu L."/>
            <person name="Boyd J.A."/>
            <person name="Deng Y."/>
            <person name="Parks D.H."/>
            <person name="Jiang X."/>
            <person name="Yin X."/>
            <person name="Woodcroft B.J."/>
            <person name="Tyson G.W."/>
            <person name="Hugenholtz P."/>
            <person name="Polz M.F."/>
            <person name="Zhang T."/>
        </authorList>
    </citation>
    <scope>NUCLEOTIDE SEQUENCE</scope>
    <source>
        <strain evidence="1">HKST-UBA10</strain>
    </source>
</reference>
<protein>
    <submittedName>
        <fullName evidence="1">Uncharacterized protein</fullName>
    </submittedName>
</protein>
<feature type="non-terminal residue" evidence="1">
    <location>
        <position position="1"/>
    </location>
</feature>
<gene>
    <name evidence="1" type="ORF">KC660_04685</name>
</gene>
<sequence length="177" mass="21034">KVKRKGFFKIYEDYTLDQNPSGLIIPEAIQAYFLEGKDPSTTILEWDNIHDFCYGIKGSGSEQFEYWLLDIQDNIIQNIDKRKERALRYYCSKDGVQIMKFYRDGKKDGNLESVANTKGLKIKLLMNIADHGATVYRKVRKGVYETRYEDLDYDYYIREAWKWIHVIENKQTTEEEE</sequence>
<dbReference type="AlphaFoldDB" id="A0A955L461"/>
<reference evidence="1" key="1">
    <citation type="submission" date="2020-04" db="EMBL/GenBank/DDBJ databases">
        <authorList>
            <person name="Zhang T."/>
        </authorList>
    </citation>
    <scope>NUCLEOTIDE SEQUENCE</scope>
    <source>
        <strain evidence="1">HKST-UBA10</strain>
    </source>
</reference>
<name>A0A955L461_9BACT</name>
<organism evidence="1 2">
    <name type="scientific">Candidatus Dojkabacteria bacterium</name>
    <dbReference type="NCBI Taxonomy" id="2099670"/>
    <lineage>
        <taxon>Bacteria</taxon>
        <taxon>Candidatus Dojkabacteria</taxon>
    </lineage>
</organism>
<proteinExistence type="predicted"/>
<comment type="caution">
    <text evidence="1">The sequence shown here is derived from an EMBL/GenBank/DDBJ whole genome shotgun (WGS) entry which is preliminary data.</text>
</comment>